<reference evidence="2" key="2">
    <citation type="submission" date="2020-02" db="EMBL/GenBank/DDBJ databases">
        <authorList>
            <person name="Gilchrist C.L.M."/>
            <person name="Chooi Y.-H."/>
        </authorList>
    </citation>
    <scope>NUCLEOTIDE SEQUENCE</scope>
    <source>
        <strain evidence="2">MST-FP2251</strain>
    </source>
</reference>
<dbReference type="PANTHER" id="PTHR11803:SF42">
    <property type="entry name" value="MMF1"/>
    <property type="match status" value="1"/>
</dbReference>
<dbReference type="CDD" id="cd00448">
    <property type="entry name" value="YjgF_YER057c_UK114_family"/>
    <property type="match status" value="1"/>
</dbReference>
<proteinExistence type="inferred from homology"/>
<dbReference type="Gene3D" id="3.30.1330.40">
    <property type="entry name" value="RutC-like"/>
    <property type="match status" value="1"/>
</dbReference>
<sequence length="125" mass="13545">MSTITKSAVLSKEAPAPSPLMSQGVICNGMVYCSGSLGIDPKTNEFVEGDTQALRNLENVLRAAGSDLSRVVKVNIFLSSMNHYTKMNEAYGKIFHHDVKPCRTCVPVPELPLGAELEIELTAHL</sequence>
<dbReference type="EMBL" id="VCAU01000006">
    <property type="protein sequence ID" value="KAF9893677.1"/>
    <property type="molecule type" value="Genomic_DNA"/>
</dbReference>
<organism evidence="2 3">
    <name type="scientific">Aspergillus nanangensis</name>
    <dbReference type="NCBI Taxonomy" id="2582783"/>
    <lineage>
        <taxon>Eukaryota</taxon>
        <taxon>Fungi</taxon>
        <taxon>Dikarya</taxon>
        <taxon>Ascomycota</taxon>
        <taxon>Pezizomycotina</taxon>
        <taxon>Eurotiomycetes</taxon>
        <taxon>Eurotiomycetidae</taxon>
        <taxon>Eurotiales</taxon>
        <taxon>Aspergillaceae</taxon>
        <taxon>Aspergillus</taxon>
        <taxon>Aspergillus subgen. Circumdati</taxon>
    </lineage>
</organism>
<dbReference type="InterPro" id="IPR006175">
    <property type="entry name" value="YjgF/YER057c/UK114"/>
</dbReference>
<dbReference type="GO" id="GO:0005829">
    <property type="term" value="C:cytosol"/>
    <property type="evidence" value="ECO:0007669"/>
    <property type="project" value="TreeGrafter"/>
</dbReference>
<dbReference type="FunFam" id="3.30.1330.40:FF:000001">
    <property type="entry name" value="L-PSP family endoribonuclease"/>
    <property type="match status" value="1"/>
</dbReference>
<dbReference type="Pfam" id="PF01042">
    <property type="entry name" value="Ribonuc_L-PSP"/>
    <property type="match status" value="1"/>
</dbReference>
<name>A0AAD4CWD2_ASPNN</name>
<dbReference type="InterPro" id="IPR006056">
    <property type="entry name" value="RidA"/>
</dbReference>
<keyword evidence="3" id="KW-1185">Reference proteome</keyword>
<dbReference type="InterPro" id="IPR035959">
    <property type="entry name" value="RutC-like_sf"/>
</dbReference>
<gene>
    <name evidence="2" type="ORF">FE257_009845</name>
</gene>
<comment type="similarity">
    <text evidence="1">Belongs to the RutC family.</text>
</comment>
<dbReference type="AlphaFoldDB" id="A0AAD4CWD2"/>
<dbReference type="SUPFAM" id="SSF55298">
    <property type="entry name" value="YjgF-like"/>
    <property type="match status" value="1"/>
</dbReference>
<dbReference type="NCBIfam" id="TIGR00004">
    <property type="entry name" value="Rid family detoxifying hydrolase"/>
    <property type="match status" value="1"/>
</dbReference>
<evidence type="ECO:0000313" key="2">
    <source>
        <dbReference type="EMBL" id="KAF9893677.1"/>
    </source>
</evidence>
<dbReference type="Proteomes" id="UP001194746">
    <property type="component" value="Unassembled WGS sequence"/>
</dbReference>
<dbReference type="GO" id="GO:0005739">
    <property type="term" value="C:mitochondrion"/>
    <property type="evidence" value="ECO:0007669"/>
    <property type="project" value="TreeGrafter"/>
</dbReference>
<comment type="caution">
    <text evidence="2">The sequence shown here is derived from an EMBL/GenBank/DDBJ whole genome shotgun (WGS) entry which is preliminary data.</text>
</comment>
<protein>
    <submittedName>
        <fullName evidence="2">Uncharacterized protein</fullName>
    </submittedName>
</protein>
<reference evidence="2" key="1">
    <citation type="journal article" date="2019" name="Beilstein J. Org. Chem.">
        <title>Nanangenines: drimane sesquiterpenoids as the dominant metabolite cohort of a novel Australian fungus, Aspergillus nanangensis.</title>
        <authorList>
            <person name="Lacey H.J."/>
            <person name="Gilchrist C.L.M."/>
            <person name="Crombie A."/>
            <person name="Kalaitzis J.A."/>
            <person name="Vuong D."/>
            <person name="Rutledge P.J."/>
            <person name="Turner P."/>
            <person name="Pitt J.I."/>
            <person name="Lacey E."/>
            <person name="Chooi Y.H."/>
            <person name="Piggott A.M."/>
        </authorList>
    </citation>
    <scope>NUCLEOTIDE SEQUENCE</scope>
    <source>
        <strain evidence="2">MST-FP2251</strain>
    </source>
</reference>
<evidence type="ECO:0000313" key="3">
    <source>
        <dbReference type="Proteomes" id="UP001194746"/>
    </source>
</evidence>
<dbReference type="GO" id="GO:0019239">
    <property type="term" value="F:deaminase activity"/>
    <property type="evidence" value="ECO:0007669"/>
    <property type="project" value="TreeGrafter"/>
</dbReference>
<accession>A0AAD4CWD2</accession>
<dbReference type="PANTHER" id="PTHR11803">
    <property type="entry name" value="2-IMINOBUTANOATE/2-IMINOPROPANOATE DEAMINASE RIDA"/>
    <property type="match status" value="1"/>
</dbReference>
<evidence type="ECO:0000256" key="1">
    <source>
        <dbReference type="ARBA" id="ARBA00010552"/>
    </source>
</evidence>